<dbReference type="Gene3D" id="1.10.150.240">
    <property type="entry name" value="Putative phosphatase, domain 2"/>
    <property type="match status" value="1"/>
</dbReference>
<dbReference type="InterPro" id="IPR023214">
    <property type="entry name" value="HAD_sf"/>
</dbReference>
<evidence type="ECO:0000313" key="6">
    <source>
        <dbReference type="Proteomes" id="UP001165378"/>
    </source>
</evidence>
<dbReference type="SFLD" id="SFLDS00003">
    <property type="entry name" value="Haloacid_Dehalogenase"/>
    <property type="match status" value="1"/>
</dbReference>
<evidence type="ECO:0000313" key="5">
    <source>
        <dbReference type="EMBL" id="MCF2530734.1"/>
    </source>
</evidence>
<dbReference type="Pfam" id="PF00702">
    <property type="entry name" value="Hydrolase"/>
    <property type="match status" value="1"/>
</dbReference>
<gene>
    <name evidence="5" type="ORF">LZ495_26440</name>
</gene>
<dbReference type="EMBL" id="JAKFHA010000018">
    <property type="protein sequence ID" value="MCF2530734.1"/>
    <property type="molecule type" value="Genomic_DNA"/>
</dbReference>
<dbReference type="Gene3D" id="3.40.50.1000">
    <property type="entry name" value="HAD superfamily/HAD-like"/>
    <property type="match status" value="1"/>
</dbReference>
<dbReference type="NCBIfam" id="TIGR01509">
    <property type="entry name" value="HAD-SF-IA-v3"/>
    <property type="match status" value="1"/>
</dbReference>
<dbReference type="RefSeq" id="WP_235055396.1">
    <property type="nucleotide sequence ID" value="NZ_JAKFHA010000018.1"/>
</dbReference>
<keyword evidence="6" id="KW-1185">Reference proteome</keyword>
<dbReference type="SFLD" id="SFLDG01129">
    <property type="entry name" value="C1.5:_HAD__Beta-PGM__Phosphata"/>
    <property type="match status" value="1"/>
</dbReference>
<evidence type="ECO:0000256" key="1">
    <source>
        <dbReference type="ARBA" id="ARBA00001946"/>
    </source>
</evidence>
<protein>
    <submittedName>
        <fullName evidence="5">HAD family hydrolase</fullName>
    </submittedName>
</protein>
<dbReference type="GO" id="GO:0046872">
    <property type="term" value="F:metal ion binding"/>
    <property type="evidence" value="ECO:0007669"/>
    <property type="project" value="UniProtKB-KW"/>
</dbReference>
<dbReference type="InterPro" id="IPR036412">
    <property type="entry name" value="HAD-like_sf"/>
</dbReference>
<dbReference type="CDD" id="cd07526">
    <property type="entry name" value="HAD_BPGM_like"/>
    <property type="match status" value="1"/>
</dbReference>
<reference evidence="5" key="1">
    <citation type="submission" date="2022-01" db="EMBL/GenBank/DDBJ databases">
        <title>Genome-Based Taxonomic Classification of the Phylum Actinobacteria.</title>
        <authorList>
            <person name="Gao Y."/>
        </authorList>
    </citation>
    <scope>NUCLEOTIDE SEQUENCE</scope>
    <source>
        <strain evidence="5">KLBMP 8922</strain>
    </source>
</reference>
<comment type="cofactor">
    <cofactor evidence="1">
        <name>Mg(2+)</name>
        <dbReference type="ChEBI" id="CHEBI:18420"/>
    </cofactor>
</comment>
<comment type="similarity">
    <text evidence="2">Belongs to the HAD-like hydrolase superfamily. CbbY/CbbZ/Gph/YieH family.</text>
</comment>
<comment type="caution">
    <text evidence="5">The sequence shown here is derived from an EMBL/GenBank/DDBJ whole genome shotgun (WGS) entry which is preliminary data.</text>
</comment>
<dbReference type="NCBIfam" id="TIGR01549">
    <property type="entry name" value="HAD-SF-IA-v1"/>
    <property type="match status" value="1"/>
</dbReference>
<dbReference type="PANTHER" id="PTHR46193">
    <property type="entry name" value="6-PHOSPHOGLUCONATE PHOSPHATASE"/>
    <property type="match status" value="1"/>
</dbReference>
<name>A0AA41Q392_9ACTN</name>
<dbReference type="SUPFAM" id="SSF56784">
    <property type="entry name" value="HAD-like"/>
    <property type="match status" value="1"/>
</dbReference>
<sequence length="216" mass="23167">MDKPIELVIFDCDGVLIDSERIAVRVDVVVLAALGWPMTEEEVVDRFVGRTTADFAADIEAYLGRPLPEDWADEFRPLYEKALRDELTPVDGIVDALDAITLPSCVASSSDHHHLRTYLGQTGLLDRFTGRIFSATEVARGKPAPDVFLHAAKTLGVDPAACAVIEDSRHGVAAARAAGMRAFGYCGGLTPASWLEGPSTTVFDDMRALPGLLAGA</sequence>
<dbReference type="InterPro" id="IPR023198">
    <property type="entry name" value="PGP-like_dom2"/>
</dbReference>
<dbReference type="GO" id="GO:0016787">
    <property type="term" value="F:hydrolase activity"/>
    <property type="evidence" value="ECO:0007669"/>
    <property type="project" value="UniProtKB-KW"/>
</dbReference>
<evidence type="ECO:0000256" key="3">
    <source>
        <dbReference type="ARBA" id="ARBA00022723"/>
    </source>
</evidence>
<dbReference type="AlphaFoldDB" id="A0AA41Q392"/>
<dbReference type="InterPro" id="IPR006439">
    <property type="entry name" value="HAD-SF_hydro_IA"/>
</dbReference>
<dbReference type="PANTHER" id="PTHR46193:SF10">
    <property type="entry name" value="6-PHOSPHOGLUCONATE PHOSPHATASE"/>
    <property type="match status" value="1"/>
</dbReference>
<accession>A0AA41Q392</accession>
<dbReference type="Proteomes" id="UP001165378">
    <property type="component" value="Unassembled WGS sequence"/>
</dbReference>
<proteinExistence type="inferred from homology"/>
<keyword evidence="5" id="KW-0378">Hydrolase</keyword>
<keyword evidence="4" id="KW-0460">Magnesium</keyword>
<dbReference type="SFLD" id="SFLDG01135">
    <property type="entry name" value="C1.5.6:_HAD__Beta-PGM__Phospha"/>
    <property type="match status" value="1"/>
</dbReference>
<keyword evidence="3" id="KW-0479">Metal-binding</keyword>
<organism evidence="5 6">
    <name type="scientific">Yinghuangia soli</name>
    <dbReference type="NCBI Taxonomy" id="2908204"/>
    <lineage>
        <taxon>Bacteria</taxon>
        <taxon>Bacillati</taxon>
        <taxon>Actinomycetota</taxon>
        <taxon>Actinomycetes</taxon>
        <taxon>Kitasatosporales</taxon>
        <taxon>Streptomycetaceae</taxon>
        <taxon>Yinghuangia</taxon>
    </lineage>
</organism>
<dbReference type="InterPro" id="IPR051600">
    <property type="entry name" value="Beta-PGM-like"/>
</dbReference>
<evidence type="ECO:0000256" key="4">
    <source>
        <dbReference type="ARBA" id="ARBA00022842"/>
    </source>
</evidence>
<evidence type="ECO:0000256" key="2">
    <source>
        <dbReference type="ARBA" id="ARBA00006171"/>
    </source>
</evidence>